<organism evidence="1 2">
    <name type="scientific">Cucurbita argyrosperma subsp. sororia</name>
    <dbReference type="NCBI Taxonomy" id="37648"/>
    <lineage>
        <taxon>Eukaryota</taxon>
        <taxon>Viridiplantae</taxon>
        <taxon>Streptophyta</taxon>
        <taxon>Embryophyta</taxon>
        <taxon>Tracheophyta</taxon>
        <taxon>Spermatophyta</taxon>
        <taxon>Magnoliopsida</taxon>
        <taxon>eudicotyledons</taxon>
        <taxon>Gunneridae</taxon>
        <taxon>Pentapetalae</taxon>
        <taxon>rosids</taxon>
        <taxon>fabids</taxon>
        <taxon>Cucurbitales</taxon>
        <taxon>Cucurbitaceae</taxon>
        <taxon>Cucurbiteae</taxon>
        <taxon>Cucurbita</taxon>
    </lineage>
</organism>
<dbReference type="EMBL" id="JAGKQH010000009">
    <property type="protein sequence ID" value="KAG6592338.1"/>
    <property type="molecule type" value="Genomic_DNA"/>
</dbReference>
<dbReference type="Proteomes" id="UP000685013">
    <property type="component" value="Chromosome 9"/>
</dbReference>
<reference evidence="1 2" key="1">
    <citation type="journal article" date="2021" name="Hortic Res">
        <title>The domestication of Cucurbita argyrosperma as revealed by the genome of its wild relative.</title>
        <authorList>
            <person name="Barrera-Redondo J."/>
            <person name="Sanchez-de la Vega G."/>
            <person name="Aguirre-Liguori J.A."/>
            <person name="Castellanos-Morales G."/>
            <person name="Gutierrez-Guerrero Y.T."/>
            <person name="Aguirre-Dugua X."/>
            <person name="Aguirre-Planter E."/>
            <person name="Tenaillon M.I."/>
            <person name="Lira-Saade R."/>
            <person name="Eguiarte L.E."/>
        </authorList>
    </citation>
    <scope>NUCLEOTIDE SEQUENCE [LARGE SCALE GENOMIC DNA]</scope>
    <source>
        <strain evidence="1">JBR-2021</strain>
    </source>
</reference>
<sequence>MGSSICIKWDHDVPNANMLRFAVYVVCGSSNKNDNVDVAFAIFASMTGIGCNDPNFDNRNIVIGGFAVKGRKKLDHIWMLAWPRSDRIIRMIHHCKEIEFQFSLQFSYIQSVTPNVELKKCGTGLINMKQQDDFINRFASCVMFTKKMKSELKY</sequence>
<evidence type="ECO:0000313" key="2">
    <source>
        <dbReference type="Proteomes" id="UP000685013"/>
    </source>
</evidence>
<dbReference type="AlphaFoldDB" id="A0AAV6N7D3"/>
<feature type="non-terminal residue" evidence="1">
    <location>
        <position position="1"/>
    </location>
</feature>
<comment type="caution">
    <text evidence="1">The sequence shown here is derived from an EMBL/GenBank/DDBJ whole genome shotgun (WGS) entry which is preliminary data.</text>
</comment>
<accession>A0AAV6N7D3</accession>
<gene>
    <name evidence="1" type="ORF">SDJN03_14684</name>
</gene>
<evidence type="ECO:0000313" key="1">
    <source>
        <dbReference type="EMBL" id="KAG6592338.1"/>
    </source>
</evidence>
<proteinExistence type="predicted"/>
<name>A0AAV6N7D3_9ROSI</name>
<protein>
    <submittedName>
        <fullName evidence="1">Uncharacterized protein</fullName>
    </submittedName>
</protein>
<keyword evidence="2" id="KW-1185">Reference proteome</keyword>